<evidence type="ECO:0000256" key="3">
    <source>
        <dbReference type="PROSITE-ProRule" id="PRU00059"/>
    </source>
</evidence>
<evidence type="ECO:0000313" key="5">
    <source>
        <dbReference type="EMBL" id="GMT25312.1"/>
    </source>
</evidence>
<dbReference type="InterPro" id="IPR035914">
    <property type="entry name" value="Sperma_CUB_dom_sf"/>
</dbReference>
<feature type="non-terminal residue" evidence="5">
    <location>
        <position position="1"/>
    </location>
</feature>
<dbReference type="AlphaFoldDB" id="A0AAV5W0E9"/>
<evidence type="ECO:0000313" key="6">
    <source>
        <dbReference type="Proteomes" id="UP001432322"/>
    </source>
</evidence>
<dbReference type="Pfam" id="PF00431">
    <property type="entry name" value="CUB"/>
    <property type="match status" value="1"/>
</dbReference>
<comment type="caution">
    <text evidence="3">Lacks conserved residue(s) required for the propagation of feature annotation.</text>
</comment>
<dbReference type="Gene3D" id="2.60.120.290">
    <property type="entry name" value="Spermadhesin, CUB domain"/>
    <property type="match status" value="1"/>
</dbReference>
<comment type="caution">
    <text evidence="5">The sequence shown here is derived from an EMBL/GenBank/DDBJ whole genome shotgun (WGS) entry which is preliminary data.</text>
</comment>
<keyword evidence="6" id="KW-1185">Reference proteome</keyword>
<keyword evidence="2" id="KW-1015">Disulfide bond</keyword>
<protein>
    <recommendedName>
        <fullName evidence="4">CUB domain-containing protein</fullName>
    </recommendedName>
</protein>
<evidence type="ECO:0000259" key="4">
    <source>
        <dbReference type="PROSITE" id="PS01180"/>
    </source>
</evidence>
<feature type="domain" description="CUB" evidence="4">
    <location>
        <begin position="1"/>
        <end position="99"/>
    </location>
</feature>
<dbReference type="EMBL" id="BTSY01000004">
    <property type="protein sequence ID" value="GMT25312.1"/>
    <property type="molecule type" value="Genomic_DNA"/>
</dbReference>
<accession>A0AAV5W0E9</accession>
<dbReference type="PANTHER" id="PTHR24251:SF37">
    <property type="entry name" value="CUB DOMAIN-CONTAINING PROTEIN"/>
    <property type="match status" value="1"/>
</dbReference>
<dbReference type="Proteomes" id="UP001432322">
    <property type="component" value="Unassembled WGS sequence"/>
</dbReference>
<dbReference type="CDD" id="cd00041">
    <property type="entry name" value="CUB"/>
    <property type="match status" value="1"/>
</dbReference>
<feature type="non-terminal residue" evidence="5">
    <location>
        <position position="154"/>
    </location>
</feature>
<name>A0AAV5W0E9_9BILA</name>
<dbReference type="SUPFAM" id="SSF49854">
    <property type="entry name" value="Spermadhesin, CUB domain"/>
    <property type="match status" value="2"/>
</dbReference>
<dbReference type="PANTHER" id="PTHR24251">
    <property type="entry name" value="OVOCHYMASE-RELATED"/>
    <property type="match status" value="1"/>
</dbReference>
<sequence length="154" mass="16396">LVPRGIECAWLLHAPAGQLITLSLEDLEMGDSTLELYDGPTPSSSILAEFGPRNDSLLAQAVDSGLQHVISTSNRVYIAFHASRNTNAGRGFSLSYKRGCDIVVRRPFGALLSPGATGRLPYPAGADCSYTIELPDASPDHALSLSVEHFDLAS</sequence>
<organism evidence="5 6">
    <name type="scientific">Pristionchus fissidentatus</name>
    <dbReference type="NCBI Taxonomy" id="1538716"/>
    <lineage>
        <taxon>Eukaryota</taxon>
        <taxon>Metazoa</taxon>
        <taxon>Ecdysozoa</taxon>
        <taxon>Nematoda</taxon>
        <taxon>Chromadorea</taxon>
        <taxon>Rhabditida</taxon>
        <taxon>Rhabditina</taxon>
        <taxon>Diplogasteromorpha</taxon>
        <taxon>Diplogasteroidea</taxon>
        <taxon>Neodiplogasteridae</taxon>
        <taxon>Pristionchus</taxon>
    </lineage>
</organism>
<reference evidence="5" key="1">
    <citation type="submission" date="2023-10" db="EMBL/GenBank/DDBJ databases">
        <title>Genome assembly of Pristionchus species.</title>
        <authorList>
            <person name="Yoshida K."/>
            <person name="Sommer R.J."/>
        </authorList>
    </citation>
    <scope>NUCLEOTIDE SEQUENCE</scope>
    <source>
        <strain evidence="5">RS5133</strain>
    </source>
</reference>
<dbReference type="PROSITE" id="PS01180">
    <property type="entry name" value="CUB"/>
    <property type="match status" value="1"/>
</dbReference>
<dbReference type="InterPro" id="IPR000859">
    <property type="entry name" value="CUB_dom"/>
</dbReference>
<evidence type="ECO:0000256" key="2">
    <source>
        <dbReference type="ARBA" id="ARBA00023157"/>
    </source>
</evidence>
<evidence type="ECO:0000256" key="1">
    <source>
        <dbReference type="ARBA" id="ARBA00022737"/>
    </source>
</evidence>
<gene>
    <name evidence="5" type="ORF">PFISCL1PPCAC_16609</name>
</gene>
<keyword evidence="1" id="KW-0677">Repeat</keyword>
<proteinExistence type="predicted"/>